<dbReference type="Gramene" id="KXG27769">
    <property type="protein sequence ID" value="KXG27769"/>
    <property type="gene ID" value="SORBI_3005G041100"/>
</dbReference>
<feature type="compositionally biased region" description="Pro residues" evidence="8">
    <location>
        <begin position="44"/>
        <end position="60"/>
    </location>
</feature>
<evidence type="ECO:0000259" key="9">
    <source>
        <dbReference type="PROSITE" id="PS50217"/>
    </source>
</evidence>
<dbReference type="Pfam" id="PF00170">
    <property type="entry name" value="bZIP_1"/>
    <property type="match status" value="1"/>
</dbReference>
<comment type="similarity">
    <text evidence="2">Belongs to the bZIP family.</text>
</comment>
<dbReference type="CDD" id="cd14702">
    <property type="entry name" value="bZIP_plant_GBF1"/>
    <property type="match status" value="1"/>
</dbReference>
<organism evidence="10 11">
    <name type="scientific">Sorghum bicolor</name>
    <name type="common">Sorghum</name>
    <name type="synonym">Sorghum vulgare</name>
    <dbReference type="NCBI Taxonomy" id="4558"/>
    <lineage>
        <taxon>Eukaryota</taxon>
        <taxon>Viridiplantae</taxon>
        <taxon>Streptophyta</taxon>
        <taxon>Embryophyta</taxon>
        <taxon>Tracheophyta</taxon>
        <taxon>Spermatophyta</taxon>
        <taxon>Magnoliopsida</taxon>
        <taxon>Liliopsida</taxon>
        <taxon>Poales</taxon>
        <taxon>Poaceae</taxon>
        <taxon>PACMAD clade</taxon>
        <taxon>Panicoideae</taxon>
        <taxon>Andropogonodae</taxon>
        <taxon>Andropogoneae</taxon>
        <taxon>Sorghinae</taxon>
        <taxon>Sorghum</taxon>
    </lineage>
</organism>
<dbReference type="InParanoid" id="A0A1B6PQ17"/>
<dbReference type="OMA" id="LPPCAWY"/>
<evidence type="ECO:0000256" key="3">
    <source>
        <dbReference type="ARBA" id="ARBA00023015"/>
    </source>
</evidence>
<evidence type="ECO:0000256" key="8">
    <source>
        <dbReference type="SAM" id="MobiDB-lite"/>
    </source>
</evidence>
<protein>
    <recommendedName>
        <fullName evidence="9">BZIP domain-containing protein</fullName>
    </recommendedName>
</protein>
<feature type="region of interest" description="Disordered" evidence="8">
    <location>
        <begin position="378"/>
        <end position="404"/>
    </location>
</feature>
<accession>A0A1B6PQ17</accession>
<evidence type="ECO:0000256" key="2">
    <source>
        <dbReference type="ARBA" id="ARBA00007163"/>
    </source>
</evidence>
<dbReference type="EMBL" id="CM000764">
    <property type="protein sequence ID" value="KXG27769.1"/>
    <property type="molecule type" value="Genomic_DNA"/>
</dbReference>
<evidence type="ECO:0000313" key="10">
    <source>
        <dbReference type="EMBL" id="KXG27769.1"/>
    </source>
</evidence>
<proteinExistence type="inferred from homology"/>
<feature type="compositionally biased region" description="Low complexity" evidence="8">
    <location>
        <begin position="105"/>
        <end position="127"/>
    </location>
</feature>
<keyword evidence="6" id="KW-0539">Nucleus</keyword>
<reference evidence="10 11" key="1">
    <citation type="journal article" date="2009" name="Nature">
        <title>The Sorghum bicolor genome and the diversification of grasses.</title>
        <authorList>
            <person name="Paterson A.H."/>
            <person name="Bowers J.E."/>
            <person name="Bruggmann R."/>
            <person name="Dubchak I."/>
            <person name="Grimwood J."/>
            <person name="Gundlach H."/>
            <person name="Haberer G."/>
            <person name="Hellsten U."/>
            <person name="Mitros T."/>
            <person name="Poliakov A."/>
            <person name="Schmutz J."/>
            <person name="Spannagl M."/>
            <person name="Tang H."/>
            <person name="Wang X."/>
            <person name="Wicker T."/>
            <person name="Bharti A.K."/>
            <person name="Chapman J."/>
            <person name="Feltus F.A."/>
            <person name="Gowik U."/>
            <person name="Grigoriev I.V."/>
            <person name="Lyons E."/>
            <person name="Maher C.A."/>
            <person name="Martis M."/>
            <person name="Narechania A."/>
            <person name="Otillar R.P."/>
            <person name="Penning B.W."/>
            <person name="Salamov A.A."/>
            <person name="Wang Y."/>
            <person name="Zhang L."/>
            <person name="Carpita N.C."/>
            <person name="Freeling M."/>
            <person name="Gingle A.R."/>
            <person name="Hash C.T."/>
            <person name="Keller B."/>
            <person name="Klein P."/>
            <person name="Kresovich S."/>
            <person name="McCann M.C."/>
            <person name="Ming R."/>
            <person name="Peterson D.G."/>
            <person name="Mehboob-ur-Rahman"/>
            <person name="Ware D."/>
            <person name="Westhoff P."/>
            <person name="Mayer K.F."/>
            <person name="Messing J."/>
            <person name="Rokhsar D.S."/>
        </authorList>
    </citation>
    <scope>NUCLEOTIDE SEQUENCE [LARGE SCALE GENOMIC DNA]</scope>
    <source>
        <strain evidence="11">cv. BTx623</strain>
    </source>
</reference>
<dbReference type="eggNOG" id="ENOG502QVXT">
    <property type="taxonomic scope" value="Eukaryota"/>
</dbReference>
<feature type="compositionally biased region" description="Low complexity" evidence="8">
    <location>
        <begin position="30"/>
        <end position="43"/>
    </location>
</feature>
<dbReference type="InterPro" id="IPR004827">
    <property type="entry name" value="bZIP"/>
</dbReference>
<evidence type="ECO:0000256" key="1">
    <source>
        <dbReference type="ARBA" id="ARBA00004123"/>
    </source>
</evidence>
<dbReference type="SUPFAM" id="SSF57959">
    <property type="entry name" value="Leucine zipper domain"/>
    <property type="match status" value="1"/>
</dbReference>
<dbReference type="Gene3D" id="1.20.5.170">
    <property type="match status" value="1"/>
</dbReference>
<feature type="domain" description="BZIP" evidence="9">
    <location>
        <begin position="139"/>
        <end position="202"/>
    </location>
</feature>
<name>A0A1B6PQ17_SORBI</name>
<dbReference type="InterPro" id="IPR045314">
    <property type="entry name" value="bZIP_plant_GBF1"/>
</dbReference>
<dbReference type="InterPro" id="IPR046347">
    <property type="entry name" value="bZIP_sf"/>
</dbReference>
<dbReference type="GO" id="GO:0043565">
    <property type="term" value="F:sequence-specific DNA binding"/>
    <property type="evidence" value="ECO:0000318"/>
    <property type="project" value="GO_Central"/>
</dbReference>
<sequence>MSDDSDGQRQCRRGVTVDVDVELDAAMALADMAGVGPAGEQQQQPPPPPVRRAPPPPGPANPTQDDEEELASTRLSLELGKVGIQASPCSSSSSAGGGGQHPHHQQAAYHQQQQPAPATATATGYGPRPRHALTEAEKEAKRLRRVLANRESARQTILRRQAIRDELARKVADLSSQNENMKKEKDMVMQEYLSLKEANKQLKEQVATRTAKKAAAAVTAAMPAQQQQQAESMAAVASTASPPATPPRPGFLYTAAAPAPVVPVPYVWGSWPPGATAAGYEHRGSPPPLCLQPCAWYYPVVQADPRGSPSSAYAQPQPPQQAAAFQDPRGAAAEPVGSGGSPAGGGATAEEDTDDDPCSLTLGLDVVDKRMSAPVSIFPAGPGGGGGGALSDRDKAATAAEARKRRKELTKLKHMHAATARPGGEQW</sequence>
<keyword evidence="4" id="KW-0238">DNA-binding</keyword>
<evidence type="ECO:0000256" key="7">
    <source>
        <dbReference type="SAM" id="Coils"/>
    </source>
</evidence>
<feature type="compositionally biased region" description="Low complexity" evidence="8">
    <location>
        <begin position="308"/>
        <end position="336"/>
    </location>
</feature>
<evidence type="ECO:0000313" key="11">
    <source>
        <dbReference type="Proteomes" id="UP000000768"/>
    </source>
</evidence>
<dbReference type="GO" id="GO:0003700">
    <property type="term" value="F:DNA-binding transcription factor activity"/>
    <property type="evidence" value="ECO:0007669"/>
    <property type="project" value="InterPro"/>
</dbReference>
<keyword evidence="5" id="KW-0804">Transcription</keyword>
<dbReference type="GO" id="GO:0006355">
    <property type="term" value="P:regulation of DNA-templated transcription"/>
    <property type="evidence" value="ECO:0000318"/>
    <property type="project" value="GO_Central"/>
</dbReference>
<dbReference type="PANTHER" id="PTHR45967">
    <property type="entry name" value="G-BOX-BINDING FACTOR 3-RELATED"/>
    <property type="match status" value="1"/>
</dbReference>
<dbReference type="FunCoup" id="A0A1B6PQ17">
    <property type="interactions" value="16"/>
</dbReference>
<feature type="region of interest" description="Disordered" evidence="8">
    <location>
        <begin position="306"/>
        <end position="360"/>
    </location>
</feature>
<dbReference type="PANTHER" id="PTHR45967:SF22">
    <property type="entry name" value="OS11G0154900 PROTEIN"/>
    <property type="match status" value="1"/>
</dbReference>
<keyword evidence="11" id="KW-1185">Reference proteome</keyword>
<reference evidence="11" key="2">
    <citation type="journal article" date="2018" name="Plant J.">
        <title>The Sorghum bicolor reference genome: improved assembly, gene annotations, a transcriptome atlas, and signatures of genome organization.</title>
        <authorList>
            <person name="McCormick R.F."/>
            <person name="Truong S.K."/>
            <person name="Sreedasyam A."/>
            <person name="Jenkins J."/>
            <person name="Shu S."/>
            <person name="Sims D."/>
            <person name="Kennedy M."/>
            <person name="Amirebrahimi M."/>
            <person name="Weers B.D."/>
            <person name="McKinley B."/>
            <person name="Mattison A."/>
            <person name="Morishige D.T."/>
            <person name="Grimwood J."/>
            <person name="Schmutz J."/>
            <person name="Mullet J.E."/>
        </authorList>
    </citation>
    <scope>NUCLEOTIDE SEQUENCE [LARGE SCALE GENOMIC DNA]</scope>
    <source>
        <strain evidence="11">cv. BTx623</strain>
    </source>
</reference>
<dbReference type="Proteomes" id="UP000000768">
    <property type="component" value="Chromosome 5"/>
</dbReference>
<gene>
    <name evidence="10" type="ORF">SORBI_3005G041100</name>
</gene>
<keyword evidence="7" id="KW-0175">Coiled coil</keyword>
<dbReference type="STRING" id="4558.A0A1B6PQ17"/>
<dbReference type="InterPro" id="IPR044827">
    <property type="entry name" value="GBF-like"/>
</dbReference>
<dbReference type="AlphaFoldDB" id="A0A1B6PQ17"/>
<evidence type="ECO:0000256" key="5">
    <source>
        <dbReference type="ARBA" id="ARBA00023163"/>
    </source>
</evidence>
<dbReference type="GO" id="GO:0005634">
    <property type="term" value="C:nucleus"/>
    <property type="evidence" value="ECO:0000318"/>
    <property type="project" value="GO_Central"/>
</dbReference>
<feature type="compositionally biased region" description="Gly residues" evidence="8">
    <location>
        <begin position="337"/>
        <end position="347"/>
    </location>
</feature>
<keyword evidence="3" id="KW-0805">Transcription regulation</keyword>
<evidence type="ECO:0000256" key="4">
    <source>
        <dbReference type="ARBA" id="ARBA00023125"/>
    </source>
</evidence>
<comment type="subcellular location">
    <subcellularLocation>
        <location evidence="1">Nucleus</location>
    </subcellularLocation>
</comment>
<dbReference type="SMART" id="SM00338">
    <property type="entry name" value="BRLZ"/>
    <property type="match status" value="1"/>
</dbReference>
<feature type="region of interest" description="Disordered" evidence="8">
    <location>
        <begin position="30"/>
        <end position="131"/>
    </location>
</feature>
<feature type="coiled-coil region" evidence="7">
    <location>
        <begin position="133"/>
        <end position="205"/>
    </location>
</feature>
<dbReference type="PROSITE" id="PS50217">
    <property type="entry name" value="BZIP"/>
    <property type="match status" value="1"/>
</dbReference>
<evidence type="ECO:0000256" key="6">
    <source>
        <dbReference type="ARBA" id="ARBA00023242"/>
    </source>
</evidence>
<feature type="compositionally biased region" description="Low complexity" evidence="8">
    <location>
        <begin position="85"/>
        <end position="94"/>
    </location>
</feature>